<proteinExistence type="predicted"/>
<dbReference type="EMBL" id="JADCNL010000007">
    <property type="protein sequence ID" value="KAG0473883.1"/>
    <property type="molecule type" value="Genomic_DNA"/>
</dbReference>
<evidence type="ECO:0000313" key="2">
    <source>
        <dbReference type="EMBL" id="KAG0473883.1"/>
    </source>
</evidence>
<name>A0A835QSR2_VANPL</name>
<protein>
    <submittedName>
        <fullName evidence="2">Uncharacterized protein</fullName>
    </submittedName>
</protein>
<gene>
    <name evidence="2" type="ORF">HPP92_015740</name>
</gene>
<keyword evidence="3" id="KW-1185">Reference proteome</keyword>
<evidence type="ECO:0000313" key="3">
    <source>
        <dbReference type="Proteomes" id="UP000636800"/>
    </source>
</evidence>
<feature type="region of interest" description="Disordered" evidence="1">
    <location>
        <begin position="85"/>
        <end position="110"/>
    </location>
</feature>
<comment type="caution">
    <text evidence="2">The sequence shown here is derived from an EMBL/GenBank/DDBJ whole genome shotgun (WGS) entry which is preliminary data.</text>
</comment>
<sequence length="110" mass="10995">MEGITGNDGSGGNATCGMLGMVGMLGIDGMAGIVGMVGIAGMGGKASFGSVDLGELGRVTTVGEGASARSRAPLQPELLPRKARTTKARKGVQEAMAGTRKEGEYSLCMS</sequence>
<dbReference type="AlphaFoldDB" id="A0A835QSR2"/>
<accession>A0A835QSR2</accession>
<dbReference type="Proteomes" id="UP000636800">
    <property type="component" value="Chromosome 7"/>
</dbReference>
<dbReference type="OrthoDB" id="3222at2759"/>
<evidence type="ECO:0000256" key="1">
    <source>
        <dbReference type="SAM" id="MobiDB-lite"/>
    </source>
</evidence>
<organism evidence="2 3">
    <name type="scientific">Vanilla planifolia</name>
    <name type="common">Vanilla</name>
    <dbReference type="NCBI Taxonomy" id="51239"/>
    <lineage>
        <taxon>Eukaryota</taxon>
        <taxon>Viridiplantae</taxon>
        <taxon>Streptophyta</taxon>
        <taxon>Embryophyta</taxon>
        <taxon>Tracheophyta</taxon>
        <taxon>Spermatophyta</taxon>
        <taxon>Magnoliopsida</taxon>
        <taxon>Liliopsida</taxon>
        <taxon>Asparagales</taxon>
        <taxon>Orchidaceae</taxon>
        <taxon>Vanilloideae</taxon>
        <taxon>Vanilleae</taxon>
        <taxon>Vanilla</taxon>
    </lineage>
</organism>
<reference evidence="2 3" key="1">
    <citation type="journal article" date="2020" name="Nat. Food">
        <title>A phased Vanilla planifolia genome enables genetic improvement of flavour and production.</title>
        <authorList>
            <person name="Hasing T."/>
            <person name="Tang H."/>
            <person name="Brym M."/>
            <person name="Khazi F."/>
            <person name="Huang T."/>
            <person name="Chambers A.H."/>
        </authorList>
    </citation>
    <scope>NUCLEOTIDE SEQUENCE [LARGE SCALE GENOMIC DNA]</scope>
    <source>
        <tissue evidence="2">Leaf</tissue>
    </source>
</reference>